<protein>
    <recommendedName>
        <fullName evidence="3">DUF1045 domain-containing protein</fullName>
    </recommendedName>
</protein>
<keyword evidence="2" id="KW-1185">Reference proteome</keyword>
<evidence type="ECO:0000313" key="2">
    <source>
        <dbReference type="Proteomes" id="UP000773614"/>
    </source>
</evidence>
<sequence length="93" mass="10035">MRTAIYFVPPPDHPLARAAAGWLGRDVETGAATAQPRLPDLSGEELAALTAEPRRYGFHATLKAPFRLAEPWRLEDLAEALAAFGASRAPVDL</sequence>
<dbReference type="AlphaFoldDB" id="A0A964T6F0"/>
<proteinExistence type="predicted"/>
<comment type="caution">
    <text evidence="1">The sequence shown here is derived from an EMBL/GenBank/DDBJ whole genome shotgun (WGS) entry which is preliminary data.</text>
</comment>
<organism evidence="1 2">
    <name type="scientific">Propylenella binzhouense</name>
    <dbReference type="NCBI Taxonomy" id="2555902"/>
    <lineage>
        <taxon>Bacteria</taxon>
        <taxon>Pseudomonadati</taxon>
        <taxon>Pseudomonadota</taxon>
        <taxon>Alphaproteobacteria</taxon>
        <taxon>Hyphomicrobiales</taxon>
        <taxon>Propylenellaceae</taxon>
        <taxon>Propylenella</taxon>
    </lineage>
</organism>
<dbReference type="Proteomes" id="UP000773614">
    <property type="component" value="Unassembled WGS sequence"/>
</dbReference>
<name>A0A964T6F0_9HYPH</name>
<reference evidence="1" key="1">
    <citation type="submission" date="2019-03" db="EMBL/GenBank/DDBJ databases">
        <title>Afifella sp. nov., isolated from activated sludge.</title>
        <authorList>
            <person name="Li Q."/>
            <person name="Liu Y."/>
        </authorList>
    </citation>
    <scope>NUCLEOTIDE SEQUENCE</scope>
    <source>
        <strain evidence="1">L72</strain>
    </source>
</reference>
<feature type="non-terminal residue" evidence="1">
    <location>
        <position position="93"/>
    </location>
</feature>
<evidence type="ECO:0008006" key="3">
    <source>
        <dbReference type="Google" id="ProtNLM"/>
    </source>
</evidence>
<dbReference type="EMBL" id="SPKJ01000055">
    <property type="protein sequence ID" value="MYZ48985.1"/>
    <property type="molecule type" value="Genomic_DNA"/>
</dbReference>
<gene>
    <name evidence="1" type="ORF">E4O86_14815</name>
</gene>
<evidence type="ECO:0000313" key="1">
    <source>
        <dbReference type="EMBL" id="MYZ48985.1"/>
    </source>
</evidence>
<accession>A0A964T6F0</accession>